<evidence type="ECO:0000313" key="2">
    <source>
        <dbReference type="EMBL" id="KAK5997625.1"/>
    </source>
</evidence>
<dbReference type="Proteomes" id="UP001338125">
    <property type="component" value="Unassembled WGS sequence"/>
</dbReference>
<dbReference type="SUPFAM" id="SSF51197">
    <property type="entry name" value="Clavaminate synthase-like"/>
    <property type="match status" value="1"/>
</dbReference>
<keyword evidence="1" id="KW-0560">Oxidoreductase</keyword>
<dbReference type="InterPro" id="IPR042098">
    <property type="entry name" value="TauD-like_sf"/>
</dbReference>
<name>A0ABR0T0T6_9HYPO</name>
<protein>
    <recommendedName>
        <fullName evidence="4">TauD/TfdA-like domain-containing protein</fullName>
    </recommendedName>
</protein>
<reference evidence="2 3" key="1">
    <citation type="submission" date="2024-01" db="EMBL/GenBank/DDBJ databases">
        <title>Complete genome of Cladobotryum mycophilum ATHUM6906.</title>
        <authorList>
            <person name="Christinaki A.C."/>
            <person name="Myridakis A.I."/>
            <person name="Kouvelis V.N."/>
        </authorList>
    </citation>
    <scope>NUCLEOTIDE SEQUENCE [LARGE SCALE GENOMIC DNA]</scope>
    <source>
        <strain evidence="2 3">ATHUM6906</strain>
    </source>
</reference>
<proteinExistence type="predicted"/>
<sequence>MKLEYWHLRIQCARLRCCLGRPSNMRFSAYPARILSRFSRSASTAPVSAIRSFTVTQLTAPDLAHAKQRHHVGSAYQHLQQHGILKINLDFPDPDSQYLKQLVLSLHEYHGHQLPISHSASRGWFWDVRPSINTPFQTIQHQARSETTEAFPWHTDCSYEDLPPRYFALHLLSPDTRTSLMRQDYGIRVPPEFIKKPERQEIVGSVLAARQDVQPCLMRFRRDIITPLTERASRALQELDMSLRDTKVQAQSTLHLTSTDLSAGSVILVDNRRWLHARSNIKDPKRHLRRVRWDAVPFNHTPVE</sequence>
<dbReference type="Gene3D" id="3.60.130.10">
    <property type="entry name" value="Clavaminate synthase-like"/>
    <property type="match status" value="2"/>
</dbReference>
<evidence type="ECO:0000313" key="3">
    <source>
        <dbReference type="Proteomes" id="UP001338125"/>
    </source>
</evidence>
<gene>
    <name evidence="2" type="ORF">PT974_02989</name>
</gene>
<keyword evidence="3" id="KW-1185">Reference proteome</keyword>
<evidence type="ECO:0008006" key="4">
    <source>
        <dbReference type="Google" id="ProtNLM"/>
    </source>
</evidence>
<accession>A0ABR0T0T6</accession>
<organism evidence="2 3">
    <name type="scientific">Cladobotryum mycophilum</name>
    <dbReference type="NCBI Taxonomy" id="491253"/>
    <lineage>
        <taxon>Eukaryota</taxon>
        <taxon>Fungi</taxon>
        <taxon>Dikarya</taxon>
        <taxon>Ascomycota</taxon>
        <taxon>Pezizomycotina</taxon>
        <taxon>Sordariomycetes</taxon>
        <taxon>Hypocreomycetidae</taxon>
        <taxon>Hypocreales</taxon>
        <taxon>Hypocreaceae</taxon>
        <taxon>Cladobotryum</taxon>
    </lineage>
</organism>
<comment type="caution">
    <text evidence="2">The sequence shown here is derived from an EMBL/GenBank/DDBJ whole genome shotgun (WGS) entry which is preliminary data.</text>
</comment>
<dbReference type="EMBL" id="JAVFKD010000002">
    <property type="protein sequence ID" value="KAK5997625.1"/>
    <property type="molecule type" value="Genomic_DNA"/>
</dbReference>
<evidence type="ECO:0000256" key="1">
    <source>
        <dbReference type="ARBA" id="ARBA00023002"/>
    </source>
</evidence>